<reference evidence="1 2" key="1">
    <citation type="submission" date="2019-07" db="EMBL/GenBank/DDBJ databases">
        <authorList>
            <person name="Jastrzebski P J."/>
            <person name="Paukszto L."/>
            <person name="Jastrzebski P J."/>
        </authorList>
    </citation>
    <scope>NUCLEOTIDE SEQUENCE [LARGE SCALE GENOMIC DNA]</scope>
    <source>
        <strain evidence="1 2">WMS-il1</strain>
    </source>
</reference>
<dbReference type="EMBL" id="CABIJS010000544">
    <property type="protein sequence ID" value="VUZ53153.1"/>
    <property type="molecule type" value="Genomic_DNA"/>
</dbReference>
<sequence length="132" mass="14934">MWIFPYPNLLKLNEFHSDREGGQTVANWFDKYKDVFRNDLADIQEGSFQMPTDFYGSSRALSNGCLCRIFRMIEGDDDIKLEGLANECGKLDVKCGRGMNPQKSGGHHHANRISSEAVSWSVSSLRKPITEC</sequence>
<evidence type="ECO:0000313" key="1">
    <source>
        <dbReference type="EMBL" id="VUZ53153.1"/>
    </source>
</evidence>
<dbReference type="AlphaFoldDB" id="A0A564Z2G3"/>
<evidence type="ECO:0000313" key="2">
    <source>
        <dbReference type="Proteomes" id="UP000321570"/>
    </source>
</evidence>
<keyword evidence="2" id="KW-1185">Reference proteome</keyword>
<gene>
    <name evidence="1" type="ORF">WMSIL1_LOCUS11471</name>
</gene>
<proteinExistence type="predicted"/>
<organism evidence="1 2">
    <name type="scientific">Hymenolepis diminuta</name>
    <name type="common">Rat tapeworm</name>
    <dbReference type="NCBI Taxonomy" id="6216"/>
    <lineage>
        <taxon>Eukaryota</taxon>
        <taxon>Metazoa</taxon>
        <taxon>Spiralia</taxon>
        <taxon>Lophotrochozoa</taxon>
        <taxon>Platyhelminthes</taxon>
        <taxon>Cestoda</taxon>
        <taxon>Eucestoda</taxon>
        <taxon>Cyclophyllidea</taxon>
        <taxon>Hymenolepididae</taxon>
        <taxon>Hymenolepis</taxon>
    </lineage>
</organism>
<accession>A0A564Z2G3</accession>
<dbReference type="Proteomes" id="UP000321570">
    <property type="component" value="Unassembled WGS sequence"/>
</dbReference>
<name>A0A564Z2G3_HYMDI</name>
<protein>
    <submittedName>
        <fullName evidence="1">Uncharacterized protein</fullName>
    </submittedName>
</protein>